<dbReference type="Proteomes" id="UP000476064">
    <property type="component" value="Chromosome"/>
</dbReference>
<dbReference type="AlphaFoldDB" id="A0A6C0G2S1"/>
<evidence type="ECO:0000313" key="1">
    <source>
        <dbReference type="EMBL" id="QHT58985.1"/>
    </source>
</evidence>
<gene>
    <name evidence="1" type="ORF">GXP70_02755</name>
</gene>
<evidence type="ECO:0000313" key="2">
    <source>
        <dbReference type="Proteomes" id="UP000476064"/>
    </source>
</evidence>
<reference evidence="1 2" key="1">
    <citation type="submission" date="2020-01" db="EMBL/GenBank/DDBJ databases">
        <title>Paenibacillus sp. nov., isolated from tomato rhizosphere.</title>
        <authorList>
            <person name="Weon H.-Y."/>
            <person name="Lee S.A."/>
        </authorList>
    </citation>
    <scope>NUCLEOTIDE SEQUENCE [LARGE SCALE GENOMIC DNA]</scope>
    <source>
        <strain evidence="1 2">12200R-189</strain>
    </source>
</reference>
<proteinExistence type="predicted"/>
<dbReference type="EMBL" id="CP048209">
    <property type="protein sequence ID" value="QHT58985.1"/>
    <property type="molecule type" value="Genomic_DNA"/>
</dbReference>
<keyword evidence="2" id="KW-1185">Reference proteome</keyword>
<accession>A0A6C0G2S1</accession>
<organism evidence="1 2">
    <name type="scientific">Paenibacillus lycopersici</name>
    <dbReference type="NCBI Taxonomy" id="2704462"/>
    <lineage>
        <taxon>Bacteria</taxon>
        <taxon>Bacillati</taxon>
        <taxon>Bacillota</taxon>
        <taxon>Bacilli</taxon>
        <taxon>Bacillales</taxon>
        <taxon>Paenibacillaceae</taxon>
        <taxon>Paenibacillus</taxon>
    </lineage>
</organism>
<dbReference type="InterPro" id="IPR029058">
    <property type="entry name" value="AB_hydrolase_fold"/>
</dbReference>
<protein>
    <submittedName>
        <fullName evidence="1">Chemotaxis protein</fullName>
    </submittedName>
</protein>
<dbReference type="KEGG" id="plyc:GXP70_02755"/>
<dbReference type="RefSeq" id="WP_162355053.1">
    <property type="nucleotide sequence ID" value="NZ_CP048209.1"/>
</dbReference>
<sequence length="288" mass="32443">MRIAVGIVHGIGQQTWDFHAKFAARLQEAMAALNPRVKLVVEGIYWGDITDSLEKKLWERTDADRLHWNETLKLRSFVVNYLGDAIAYQAIPKENDPCPHDYIYDDIHARYAQQLQRLASRAGDNAPLCIIAHSLGTIISSNYFSDLQYRRMRPKTGVAELIRSSRSKLVGGETLTHFYTIGSPIALWNMRFEHFGQPISVPAPPLKPLGVGEWVNFYDRDDIIAYPIQGLNADYAAAVTADIEVRCPGPLGWTPASHNGYFRSRPLIRRIVQSLDRMSRMIPGGLPG</sequence>
<name>A0A6C0G2S1_9BACL</name>
<dbReference type="SUPFAM" id="SSF53474">
    <property type="entry name" value="alpha/beta-Hydrolases"/>
    <property type="match status" value="1"/>
</dbReference>
<dbReference type="Gene3D" id="3.40.50.1820">
    <property type="entry name" value="alpha/beta hydrolase"/>
    <property type="match status" value="1"/>
</dbReference>